<comment type="caution">
    <text evidence="1">The sequence shown here is derived from an EMBL/GenBank/DDBJ whole genome shotgun (WGS) entry which is preliminary data.</text>
</comment>
<sequence>MLNEDPTEPLLPTITYSVVDQQEELLEGTILQRKVCETQRGSWELLQIGLKGKVPGK</sequence>
<proteinExistence type="predicted"/>
<name>A0A117NH43_PICGL</name>
<protein>
    <submittedName>
        <fullName evidence="1">Uncharacterized protein</fullName>
    </submittedName>
</protein>
<keyword evidence="1" id="KW-0496">Mitochondrion</keyword>
<reference evidence="1" key="1">
    <citation type="journal article" date="2015" name="Genome Biol. Evol.">
        <title>Organellar Genomes of White Spruce (Picea glauca): Assembly and Annotation.</title>
        <authorList>
            <person name="Jackman S.D."/>
            <person name="Warren R.L."/>
            <person name="Gibb E.A."/>
            <person name="Vandervalk B.P."/>
            <person name="Mohamadi H."/>
            <person name="Chu J."/>
            <person name="Raymond A."/>
            <person name="Pleasance S."/>
            <person name="Coope R."/>
            <person name="Wildung M.R."/>
            <person name="Ritland C.E."/>
            <person name="Bousquet J."/>
            <person name="Jones S.J."/>
            <person name="Bohlmann J."/>
            <person name="Birol I."/>
        </authorList>
    </citation>
    <scope>NUCLEOTIDE SEQUENCE [LARGE SCALE GENOMIC DNA]</scope>
    <source>
        <tissue evidence="1">Flushing bud</tissue>
    </source>
</reference>
<dbReference type="AlphaFoldDB" id="A0A117NH43"/>
<accession>A0A117NH43</accession>
<evidence type="ECO:0000313" key="1">
    <source>
        <dbReference type="EMBL" id="KUM47780.1"/>
    </source>
</evidence>
<geneLocation type="mitochondrion" evidence="1"/>
<dbReference type="EMBL" id="LKAM01000006">
    <property type="protein sequence ID" value="KUM47780.1"/>
    <property type="molecule type" value="Genomic_DNA"/>
</dbReference>
<organism evidence="1">
    <name type="scientific">Picea glauca</name>
    <name type="common">White spruce</name>
    <name type="synonym">Pinus glauca</name>
    <dbReference type="NCBI Taxonomy" id="3330"/>
    <lineage>
        <taxon>Eukaryota</taxon>
        <taxon>Viridiplantae</taxon>
        <taxon>Streptophyta</taxon>
        <taxon>Embryophyta</taxon>
        <taxon>Tracheophyta</taxon>
        <taxon>Spermatophyta</taxon>
        <taxon>Pinopsida</taxon>
        <taxon>Pinidae</taxon>
        <taxon>Conifers I</taxon>
        <taxon>Pinales</taxon>
        <taxon>Pinaceae</taxon>
        <taxon>Picea</taxon>
    </lineage>
</organism>
<gene>
    <name evidence="1" type="ORF">ABT39_MTgene4774</name>
</gene>